<dbReference type="RefSeq" id="XP_017998864.1">
    <property type="nucleotide sequence ID" value="XM_018146076.1"/>
</dbReference>
<protein>
    <recommendedName>
        <fullName evidence="4">BTB domain-containing protein</fullName>
    </recommendedName>
</protein>
<dbReference type="GeneID" id="28737956"/>
<evidence type="ECO:0000256" key="1">
    <source>
        <dbReference type="SAM" id="MobiDB-lite"/>
    </source>
</evidence>
<reference evidence="2 3" key="1">
    <citation type="submission" date="2015-06" db="EMBL/GenBank/DDBJ databases">
        <title>Draft genome of the ant-associated black yeast Phialophora attae CBS 131958.</title>
        <authorList>
            <person name="Moreno L.F."/>
            <person name="Stielow B.J."/>
            <person name="de Hoog S."/>
            <person name="Vicente V.A."/>
            <person name="Weiss V.A."/>
            <person name="de Vries M."/>
            <person name="Cruz L.M."/>
            <person name="Souza E.M."/>
        </authorList>
    </citation>
    <scope>NUCLEOTIDE SEQUENCE [LARGE SCALE GENOMIC DNA]</scope>
    <source>
        <strain evidence="2 3">CBS 131958</strain>
    </source>
</reference>
<dbReference type="STRING" id="1664694.A0A0N0NL53"/>
<feature type="compositionally biased region" description="Low complexity" evidence="1">
    <location>
        <begin position="262"/>
        <end position="273"/>
    </location>
</feature>
<dbReference type="AlphaFoldDB" id="A0A0N0NL53"/>
<dbReference type="PANTHER" id="PTHR47843">
    <property type="entry name" value="BTB DOMAIN-CONTAINING PROTEIN-RELATED"/>
    <property type="match status" value="1"/>
</dbReference>
<dbReference type="VEuPathDB" id="FungiDB:AB675_5835"/>
<dbReference type="InterPro" id="IPR011333">
    <property type="entry name" value="SKP1/BTB/POZ_sf"/>
</dbReference>
<gene>
    <name evidence="2" type="ORF">AB675_5835</name>
</gene>
<keyword evidence="3" id="KW-1185">Reference proteome</keyword>
<evidence type="ECO:0008006" key="4">
    <source>
        <dbReference type="Google" id="ProtNLM"/>
    </source>
</evidence>
<proteinExistence type="predicted"/>
<dbReference type="OrthoDB" id="1022638at2759"/>
<sequence>METSTSQESPVISLAKATSPFARLTNVLVGPGEERFTVHTDFLCRFPFFRNCMRVGMKEARENTIRLPEDDPAGFSQLLYWLYTKQFEYNIIQDVHDCDVAEHNEKFPEPLQGNFAAIHKAYLMAKKFCVEELQNYAIDCLRITLDNCAWGPEELQQAFDEQDPHDPLYRLACLSIRLEFFYKNSESWETMQKESFWSPFAAKSMENMELVLRSLSLHQDKIELARDEDICKIWHTHTETPVCEYGCRSHKFPDTIEAADAAQATNQQQSTAGAGLGTENDSHSSDSGENSEAIYMHTHLLRKFEYFSTMLDDRGEVAGNQSTLRSPDFDADAFDQLLHYILQGEFSFRLLDGIDHTAKHTPPDKFAQRFRTMLKTHLLARRLSAERLQNLTINIIRWALQKVNIGVQDLIYILENCESAHDPLRRLATASLQISARESGTWPDFIQTDVFKEFANLSKEYMSVLASALFREAADNDLNEWIGPCSFHVHEKNSTCEGLEGSIVDSQGWHYDRYT</sequence>
<name>A0A0N0NL53_9EURO</name>
<dbReference type="CDD" id="cd18186">
    <property type="entry name" value="BTB_POZ_ZBTB_KLHL-like"/>
    <property type="match status" value="1"/>
</dbReference>
<feature type="region of interest" description="Disordered" evidence="1">
    <location>
        <begin position="262"/>
        <end position="289"/>
    </location>
</feature>
<evidence type="ECO:0000313" key="2">
    <source>
        <dbReference type="EMBL" id="KPI38901.1"/>
    </source>
</evidence>
<dbReference type="Proteomes" id="UP000038010">
    <property type="component" value="Unassembled WGS sequence"/>
</dbReference>
<dbReference type="SUPFAM" id="SSF54695">
    <property type="entry name" value="POZ domain"/>
    <property type="match status" value="1"/>
</dbReference>
<organism evidence="2 3">
    <name type="scientific">Cyphellophora attinorum</name>
    <dbReference type="NCBI Taxonomy" id="1664694"/>
    <lineage>
        <taxon>Eukaryota</taxon>
        <taxon>Fungi</taxon>
        <taxon>Dikarya</taxon>
        <taxon>Ascomycota</taxon>
        <taxon>Pezizomycotina</taxon>
        <taxon>Eurotiomycetes</taxon>
        <taxon>Chaetothyriomycetidae</taxon>
        <taxon>Chaetothyriales</taxon>
        <taxon>Cyphellophoraceae</taxon>
        <taxon>Cyphellophora</taxon>
    </lineage>
</organism>
<accession>A0A0N0NL53</accession>
<dbReference type="Gene3D" id="3.30.710.10">
    <property type="entry name" value="Potassium Channel Kv1.1, Chain A"/>
    <property type="match status" value="2"/>
</dbReference>
<dbReference type="EMBL" id="LFJN01000017">
    <property type="protein sequence ID" value="KPI38901.1"/>
    <property type="molecule type" value="Genomic_DNA"/>
</dbReference>
<comment type="caution">
    <text evidence="2">The sequence shown here is derived from an EMBL/GenBank/DDBJ whole genome shotgun (WGS) entry which is preliminary data.</text>
</comment>
<evidence type="ECO:0000313" key="3">
    <source>
        <dbReference type="Proteomes" id="UP000038010"/>
    </source>
</evidence>